<comment type="caution">
    <text evidence="7">The sequence shown here is derived from an EMBL/GenBank/DDBJ whole genome shotgun (WGS) entry which is preliminary data.</text>
</comment>
<name>A0AAW8R7G5_9ALTE</name>
<dbReference type="NCBIfam" id="TIGR01730">
    <property type="entry name" value="RND_mfp"/>
    <property type="match status" value="1"/>
</dbReference>
<feature type="domain" description="YknX-like C-terminal permuted SH3-like" evidence="6">
    <location>
        <begin position="279"/>
        <end position="347"/>
    </location>
</feature>
<evidence type="ECO:0000256" key="3">
    <source>
        <dbReference type="SAM" id="Phobius"/>
    </source>
</evidence>
<keyword evidence="3" id="KW-1133">Transmembrane helix</keyword>
<dbReference type="Gene3D" id="2.40.420.20">
    <property type="match status" value="1"/>
</dbReference>
<dbReference type="RefSeq" id="WP_311361896.1">
    <property type="nucleotide sequence ID" value="NZ_JAVRIE010000004.1"/>
</dbReference>
<dbReference type="SUPFAM" id="SSF111369">
    <property type="entry name" value="HlyD-like secretion proteins"/>
    <property type="match status" value="1"/>
</dbReference>
<evidence type="ECO:0000259" key="6">
    <source>
        <dbReference type="Pfam" id="PF25989"/>
    </source>
</evidence>
<evidence type="ECO:0000256" key="2">
    <source>
        <dbReference type="SAM" id="Coils"/>
    </source>
</evidence>
<gene>
    <name evidence="7" type="ORF">RM544_11285</name>
</gene>
<reference evidence="7 8" key="1">
    <citation type="submission" date="2023-09" db="EMBL/GenBank/DDBJ databases">
        <authorList>
            <person name="Rey-Velasco X."/>
        </authorList>
    </citation>
    <scope>NUCLEOTIDE SEQUENCE [LARGE SCALE GENOMIC DNA]</scope>
    <source>
        <strain evidence="7 8">W409</strain>
    </source>
</reference>
<evidence type="ECO:0000259" key="5">
    <source>
        <dbReference type="Pfam" id="PF25954"/>
    </source>
</evidence>
<feature type="coiled-coil region" evidence="2">
    <location>
        <begin position="108"/>
        <end position="166"/>
    </location>
</feature>
<accession>A0AAW8R7G5</accession>
<comment type="similarity">
    <text evidence="1">Belongs to the membrane fusion protein (MFP) (TC 8.A.1) family.</text>
</comment>
<dbReference type="Gene3D" id="2.40.50.100">
    <property type="match status" value="1"/>
</dbReference>
<dbReference type="PANTHER" id="PTHR30469:SF16">
    <property type="entry name" value="HAE1 FAMILY EFFLUX PUMP MFP COMPONENT"/>
    <property type="match status" value="1"/>
</dbReference>
<dbReference type="Gene3D" id="1.10.287.470">
    <property type="entry name" value="Helix hairpin bin"/>
    <property type="match status" value="1"/>
</dbReference>
<dbReference type="GO" id="GO:1990281">
    <property type="term" value="C:efflux pump complex"/>
    <property type="evidence" value="ECO:0007669"/>
    <property type="project" value="TreeGrafter"/>
</dbReference>
<protein>
    <submittedName>
        <fullName evidence="7">Efflux RND transporter periplasmic adaptor subunit</fullName>
    </submittedName>
</protein>
<dbReference type="Gene3D" id="2.40.30.170">
    <property type="match status" value="1"/>
</dbReference>
<dbReference type="Proteomes" id="UP001249020">
    <property type="component" value="Unassembled WGS sequence"/>
</dbReference>
<dbReference type="InterPro" id="IPR058625">
    <property type="entry name" value="MdtA-like_BSH"/>
</dbReference>
<evidence type="ECO:0000259" key="4">
    <source>
        <dbReference type="Pfam" id="PF25917"/>
    </source>
</evidence>
<keyword evidence="3" id="KW-0812">Transmembrane</keyword>
<feature type="domain" description="Multidrug resistance protein MdtA-like barrel-sandwich hybrid" evidence="4">
    <location>
        <begin position="68"/>
        <end position="188"/>
    </location>
</feature>
<evidence type="ECO:0000256" key="1">
    <source>
        <dbReference type="ARBA" id="ARBA00009477"/>
    </source>
</evidence>
<sequence>MTKFVKISPLLLGAIALIGFVVYLNFPASEDQGQQRRGGATAVVVAAAETQAFPIIVEALGTAVANESVNLTAQQAEIVKSVMFEDGDIVRKGQLLVQLSDREERARVNELAINIAEANRQLTRIKGLAKQSAASEQLLDEQKARVDALNAQKDVADAQLAELEVRSPFSGRLGIRQVSIGTLVRPGDVISTLDDLSLVKVDFSISELHLASVANGQNIEAKSIAYPGESFNGKVTSIDSRIDPVTRSIQVRAQIPNPDLKLRPGMLLQINVEKRVVDALVIPEEALIPEGESQFVYIIDDESKARKTKVIVGQRKPGWVQVLDGLEAGQNVITEGTLKVRDGGEVNIVPAEISSASTQS</sequence>
<dbReference type="InterPro" id="IPR006143">
    <property type="entry name" value="RND_pump_MFP"/>
</dbReference>
<evidence type="ECO:0000313" key="7">
    <source>
        <dbReference type="EMBL" id="MDT0583123.1"/>
    </source>
</evidence>
<dbReference type="AlphaFoldDB" id="A0AAW8R7G5"/>
<proteinExistence type="inferred from homology"/>
<feature type="domain" description="CusB-like beta-barrel" evidence="5">
    <location>
        <begin position="201"/>
        <end position="274"/>
    </location>
</feature>
<keyword evidence="2" id="KW-0175">Coiled coil</keyword>
<dbReference type="PANTHER" id="PTHR30469">
    <property type="entry name" value="MULTIDRUG RESISTANCE PROTEIN MDTA"/>
    <property type="match status" value="1"/>
</dbReference>
<feature type="transmembrane region" description="Helical" evidence="3">
    <location>
        <begin position="7"/>
        <end position="26"/>
    </location>
</feature>
<organism evidence="7 8">
    <name type="scientific">Brumicola blandensis</name>
    <dbReference type="NCBI Taxonomy" id="3075611"/>
    <lineage>
        <taxon>Bacteria</taxon>
        <taxon>Pseudomonadati</taxon>
        <taxon>Pseudomonadota</taxon>
        <taxon>Gammaproteobacteria</taxon>
        <taxon>Alteromonadales</taxon>
        <taxon>Alteromonadaceae</taxon>
        <taxon>Brumicola</taxon>
    </lineage>
</organism>
<keyword evidence="8" id="KW-1185">Reference proteome</keyword>
<dbReference type="EMBL" id="JAVRIE010000004">
    <property type="protein sequence ID" value="MDT0583123.1"/>
    <property type="molecule type" value="Genomic_DNA"/>
</dbReference>
<dbReference type="FunFam" id="2.40.30.170:FF:000010">
    <property type="entry name" value="Efflux RND transporter periplasmic adaptor subunit"/>
    <property type="match status" value="1"/>
</dbReference>
<dbReference type="Pfam" id="PF25954">
    <property type="entry name" value="Beta-barrel_RND_2"/>
    <property type="match status" value="1"/>
</dbReference>
<keyword evidence="3" id="KW-0472">Membrane</keyword>
<evidence type="ECO:0000313" key="8">
    <source>
        <dbReference type="Proteomes" id="UP001249020"/>
    </source>
</evidence>
<dbReference type="InterPro" id="IPR058792">
    <property type="entry name" value="Beta-barrel_RND_2"/>
</dbReference>
<dbReference type="GO" id="GO:0015562">
    <property type="term" value="F:efflux transmembrane transporter activity"/>
    <property type="evidence" value="ECO:0007669"/>
    <property type="project" value="TreeGrafter"/>
</dbReference>
<dbReference type="InterPro" id="IPR058637">
    <property type="entry name" value="YknX-like_C"/>
</dbReference>
<dbReference type="Pfam" id="PF25917">
    <property type="entry name" value="BSH_RND"/>
    <property type="match status" value="1"/>
</dbReference>
<dbReference type="Pfam" id="PF25989">
    <property type="entry name" value="YknX_C"/>
    <property type="match status" value="1"/>
</dbReference>